<evidence type="ECO:0000256" key="7">
    <source>
        <dbReference type="ARBA" id="ARBA00023284"/>
    </source>
</evidence>
<dbReference type="InterPro" id="IPR012336">
    <property type="entry name" value="Thioredoxin-like_fold"/>
</dbReference>
<dbReference type="AlphaFoldDB" id="D3SXM3"/>
<dbReference type="PROSITE" id="PS51318">
    <property type="entry name" value="TAT"/>
    <property type="match status" value="1"/>
</dbReference>
<evidence type="ECO:0000313" key="10">
    <source>
        <dbReference type="EMBL" id="ADD05972.1"/>
    </source>
</evidence>
<keyword evidence="3" id="KW-0732">Signal</keyword>
<dbReference type="PANTHER" id="PTHR13887:SF14">
    <property type="entry name" value="DISULFIDE BOND FORMATION PROTEIN D"/>
    <property type="match status" value="1"/>
</dbReference>
<dbReference type="PANTHER" id="PTHR13887">
    <property type="entry name" value="GLUTATHIONE S-TRANSFERASE KAPPA"/>
    <property type="match status" value="1"/>
</dbReference>
<accession>D3SXM3</accession>
<dbReference type="PATRIC" id="fig|547559.17.peg.1642"/>
<dbReference type="Pfam" id="PF13462">
    <property type="entry name" value="Thioredoxin_4"/>
    <property type="match status" value="1"/>
</dbReference>
<dbReference type="Proteomes" id="UP000011543">
    <property type="component" value="Unassembled WGS sequence"/>
</dbReference>
<feature type="region of interest" description="Disordered" evidence="8">
    <location>
        <begin position="148"/>
        <end position="172"/>
    </location>
</feature>
<name>D3SXM3_NATMM</name>
<dbReference type="Gene3D" id="3.40.30.10">
    <property type="entry name" value="Glutaredoxin"/>
    <property type="match status" value="1"/>
</dbReference>
<dbReference type="eggNOG" id="arCOG02868">
    <property type="taxonomic scope" value="Archaea"/>
</dbReference>
<keyword evidence="6" id="KW-1015">Disulfide bond</keyword>
<dbReference type="GeneID" id="8825264"/>
<gene>
    <name evidence="10" type="ordered locus">Nmag_2411</name>
    <name evidence="11" type="ORF">C500_08362</name>
</gene>
<feature type="compositionally biased region" description="Basic and acidic residues" evidence="8">
    <location>
        <begin position="148"/>
        <end position="163"/>
    </location>
</feature>
<dbReference type="EMBL" id="CP001932">
    <property type="protein sequence ID" value="ADD05972.1"/>
    <property type="molecule type" value="Genomic_DNA"/>
</dbReference>
<reference evidence="12" key="1">
    <citation type="submission" date="2010-02" db="EMBL/GenBank/DDBJ databases">
        <title>Complete sequence of chromosome of Natrialba magadii ATCC 43099.</title>
        <authorList>
            <consortium name="US DOE Joint Genome Institute"/>
            <person name="Lucas S."/>
            <person name="Copeland A."/>
            <person name="Lapidus A."/>
            <person name="Cheng J.-F."/>
            <person name="Bruce D."/>
            <person name="Goodwin L."/>
            <person name="Pitluck S."/>
            <person name="Davenport K."/>
            <person name="Saunders E."/>
            <person name="Detter J.C."/>
            <person name="Han C."/>
            <person name="Tapia R."/>
            <person name="Land M."/>
            <person name="Hauser L."/>
            <person name="Kyrpides N."/>
            <person name="Mikhailova N."/>
            <person name="De Castro R.E."/>
            <person name="Maupin-Furlow J.A."/>
            <person name="Woyke T."/>
        </authorList>
    </citation>
    <scope>NUCLEOTIDE SEQUENCE [LARGE SCALE GENOMIC DNA]</scope>
    <source>
        <strain evidence="12">ATCC 43099 / DSM 3394 / CCM 3739 / CIP 104546 / IAM 13178 / JCM 8861 / NBRC 102185 / NCIMB 2190 / MS3</strain>
    </source>
</reference>
<dbReference type="Proteomes" id="UP000001879">
    <property type="component" value="Chromosome"/>
</dbReference>
<evidence type="ECO:0000256" key="4">
    <source>
        <dbReference type="ARBA" id="ARBA00022982"/>
    </source>
</evidence>
<dbReference type="EMBL" id="AOHS01000030">
    <property type="protein sequence ID" value="ELY30520.1"/>
    <property type="molecule type" value="Genomic_DNA"/>
</dbReference>
<evidence type="ECO:0000256" key="5">
    <source>
        <dbReference type="ARBA" id="ARBA00023002"/>
    </source>
</evidence>
<sequence>MNQTRRAFLGTTGTVGLGVVAGCLGSEDPPEPPVAGNPDADVTVAVYEDFSCPFCRDFKLGVLPELEEQYLESGDVRYEHRDFPIPVDDTWSWALPSAAREVFESEGNDAFWEFTSEIYTYLGSYNYGAIEGVADEIGADGAAIRDAAEEESHRSTIEDDKSYGESNGVGGTPTILVDGDAVELYESEDFEAMALEETTAAIDAALE</sequence>
<dbReference type="SUPFAM" id="SSF52833">
    <property type="entry name" value="Thioredoxin-like"/>
    <property type="match status" value="1"/>
</dbReference>
<dbReference type="GO" id="GO:0016491">
    <property type="term" value="F:oxidoreductase activity"/>
    <property type="evidence" value="ECO:0007669"/>
    <property type="project" value="UniProtKB-KW"/>
</dbReference>
<dbReference type="PROSITE" id="PS51257">
    <property type="entry name" value="PROKAR_LIPOPROTEIN"/>
    <property type="match status" value="1"/>
</dbReference>
<evidence type="ECO:0000313" key="12">
    <source>
        <dbReference type="Proteomes" id="UP000001879"/>
    </source>
</evidence>
<organism evidence="10 12">
    <name type="scientific">Natrialba magadii (strain ATCC 43099 / DSM 3394 / CCM 3739 / CIP 104546 / IAM 13178 / JCM 8861 / NBRC 102185 / NCIMB 2190 / MS3)</name>
    <name type="common">Natronobacterium magadii</name>
    <dbReference type="NCBI Taxonomy" id="547559"/>
    <lineage>
        <taxon>Archaea</taxon>
        <taxon>Methanobacteriati</taxon>
        <taxon>Methanobacteriota</taxon>
        <taxon>Stenosarchaea group</taxon>
        <taxon>Halobacteria</taxon>
        <taxon>Halobacteriales</taxon>
        <taxon>Natrialbaceae</taxon>
        <taxon>Natrialba</taxon>
    </lineage>
</organism>
<evidence type="ECO:0000259" key="9">
    <source>
        <dbReference type="Pfam" id="PF13462"/>
    </source>
</evidence>
<evidence type="ECO:0000313" key="13">
    <source>
        <dbReference type="Proteomes" id="UP000011543"/>
    </source>
</evidence>
<reference evidence="11 13" key="3">
    <citation type="journal article" date="2014" name="PLoS Genet.">
        <title>Phylogenetically driven sequencing of extremely halophilic archaea reveals strategies for static and dynamic osmo-response.</title>
        <authorList>
            <person name="Becker E.A."/>
            <person name="Seitzer P.M."/>
            <person name="Tritt A."/>
            <person name="Larsen D."/>
            <person name="Krusor M."/>
            <person name="Yao A.I."/>
            <person name="Wu D."/>
            <person name="Madern D."/>
            <person name="Eisen J.A."/>
            <person name="Darling A.E."/>
            <person name="Facciotti M.T."/>
        </authorList>
    </citation>
    <scope>NUCLEOTIDE SEQUENCE [LARGE SCALE GENOMIC DNA]</scope>
    <source>
        <strain evidence="13">ATCC 43099 / DSM 3394 / CCM 3739 / CIP 104546 / IAM 13178 / JCM 8861 / NBRC 102185 / NCIMB 2190 / MS3</strain>
        <strain evidence="11">MS-3</strain>
    </source>
</reference>
<evidence type="ECO:0000256" key="3">
    <source>
        <dbReference type="ARBA" id="ARBA00022729"/>
    </source>
</evidence>
<reference evidence="10" key="4">
    <citation type="submission" date="2016-09" db="EMBL/GenBank/DDBJ databases">
        <authorList>
            <person name="Pfeiffer F."/>
        </authorList>
    </citation>
    <scope>NUCLEOTIDE SEQUENCE</scope>
    <source>
        <strain evidence="10">ATCC 43099</strain>
    </source>
</reference>
<keyword evidence="4" id="KW-0249">Electron transport</keyword>
<dbReference type="HOGENOM" id="CLU_000288_47_1_2"/>
<dbReference type="PaxDb" id="547559-Nmag_2411"/>
<dbReference type="InterPro" id="IPR006311">
    <property type="entry name" value="TAT_signal"/>
</dbReference>
<dbReference type="InterPro" id="IPR036249">
    <property type="entry name" value="Thioredoxin-like_sf"/>
</dbReference>
<dbReference type="RefSeq" id="WP_004215446.1">
    <property type="nucleotide sequence ID" value="NC_013922.1"/>
</dbReference>
<dbReference type="OrthoDB" id="15256at2157"/>
<evidence type="ECO:0000313" key="11">
    <source>
        <dbReference type="EMBL" id="ELY30520.1"/>
    </source>
</evidence>
<keyword evidence="12" id="KW-1185">Reference proteome</keyword>
<comment type="similarity">
    <text evidence="1">Belongs to the thioredoxin family. DsbA subfamily.</text>
</comment>
<keyword evidence="7" id="KW-0676">Redox-active center</keyword>
<dbReference type="KEGG" id="nmg:Nmag_2411"/>
<comment type="similarity">
    <text evidence="2">Belongs to the glutaredoxin family.</text>
</comment>
<feature type="domain" description="Thioredoxin-like fold" evidence="9">
    <location>
        <begin position="31"/>
        <end position="192"/>
    </location>
</feature>
<evidence type="ECO:0000256" key="8">
    <source>
        <dbReference type="SAM" id="MobiDB-lite"/>
    </source>
</evidence>
<dbReference type="STRING" id="547559.Nmag_2411"/>
<protein>
    <submittedName>
        <fullName evidence="10">Disulfide bond formation protein</fullName>
    </submittedName>
</protein>
<keyword evidence="4" id="KW-0813">Transport</keyword>
<evidence type="ECO:0000256" key="2">
    <source>
        <dbReference type="ARBA" id="ARBA00007787"/>
    </source>
</evidence>
<evidence type="ECO:0000256" key="6">
    <source>
        <dbReference type="ARBA" id="ARBA00023157"/>
    </source>
</evidence>
<reference evidence="10 12" key="2">
    <citation type="journal article" date="2012" name="BMC Genomics">
        <title>A comparative genomics perspective on the genetic content of the alkaliphilic haloarchaeon Natrialba magadii ATCC 43099T.</title>
        <authorList>
            <person name="Siddaramappa S."/>
            <person name="Challacombe J.F."/>
            <person name="Decastro R.E."/>
            <person name="Pfeiffer F."/>
            <person name="Sastre D.E."/>
            <person name="Gimenez M.I."/>
            <person name="Paggi R.A."/>
            <person name="Detter J.C."/>
            <person name="Davenport K.W."/>
            <person name="Goodwin L.A."/>
            <person name="Kyrpides N."/>
            <person name="Tapia R."/>
            <person name="Pitluck S."/>
            <person name="Lucas S."/>
            <person name="Woyke T."/>
            <person name="Maupin-Furlow J.A."/>
        </authorList>
    </citation>
    <scope>NUCLEOTIDE SEQUENCE [LARGE SCALE GENOMIC DNA]</scope>
    <source>
        <strain evidence="10">ATCC 43099</strain>
        <strain evidence="12">ATCC 43099 / DSM 3394 / CCM 3739 / CIP 104546 / IAM 13178 / JCM 8861 / NBRC 102185 / NCIMB 2190 / MS3</strain>
    </source>
</reference>
<proteinExistence type="inferred from homology"/>
<keyword evidence="5" id="KW-0560">Oxidoreductase</keyword>
<evidence type="ECO:0000256" key="1">
    <source>
        <dbReference type="ARBA" id="ARBA00005791"/>
    </source>
</evidence>